<keyword evidence="6" id="KW-1185">Reference proteome</keyword>
<dbReference type="InterPro" id="IPR027417">
    <property type="entry name" value="P-loop_NTPase"/>
</dbReference>
<dbReference type="Gene3D" id="3.80.10.10">
    <property type="entry name" value="Ribonuclease Inhibitor"/>
    <property type="match status" value="2"/>
</dbReference>
<dbReference type="PANTHER" id="PTHR46312">
    <property type="entry name" value="NACHT DOMAIN-CONTAINING PROTEIN"/>
    <property type="match status" value="1"/>
</dbReference>
<evidence type="ECO:0000313" key="6">
    <source>
        <dbReference type="Proteomes" id="UP001159427"/>
    </source>
</evidence>
<dbReference type="PROSITE" id="PS50837">
    <property type="entry name" value="NACHT"/>
    <property type="match status" value="1"/>
</dbReference>
<protein>
    <recommendedName>
        <fullName evidence="4">NACHT domain-containing protein</fullName>
    </recommendedName>
</protein>
<evidence type="ECO:0000256" key="2">
    <source>
        <dbReference type="ARBA" id="ARBA00022840"/>
    </source>
</evidence>
<name>A0ABN8QEI7_9CNID</name>
<dbReference type="PANTHER" id="PTHR46312:SF2">
    <property type="entry name" value="NUCLEOTIDE-BINDING OLIGOMERIZATION DOMAIN-CONTAINING PROTEIN 2-LIKE"/>
    <property type="match status" value="1"/>
</dbReference>
<dbReference type="SUPFAM" id="SSF57997">
    <property type="entry name" value="Tropomyosin"/>
    <property type="match status" value="1"/>
</dbReference>
<keyword evidence="1" id="KW-0547">Nucleotide-binding</keyword>
<dbReference type="SUPFAM" id="SSF52540">
    <property type="entry name" value="P-loop containing nucleoside triphosphate hydrolases"/>
    <property type="match status" value="1"/>
</dbReference>
<dbReference type="SUPFAM" id="SSF52047">
    <property type="entry name" value="RNI-like"/>
    <property type="match status" value="1"/>
</dbReference>
<organism evidence="5 6">
    <name type="scientific">Porites evermanni</name>
    <dbReference type="NCBI Taxonomy" id="104178"/>
    <lineage>
        <taxon>Eukaryota</taxon>
        <taxon>Metazoa</taxon>
        <taxon>Cnidaria</taxon>
        <taxon>Anthozoa</taxon>
        <taxon>Hexacorallia</taxon>
        <taxon>Scleractinia</taxon>
        <taxon>Fungiina</taxon>
        <taxon>Poritidae</taxon>
        <taxon>Porites</taxon>
    </lineage>
</organism>
<reference evidence="5 6" key="1">
    <citation type="submission" date="2022-05" db="EMBL/GenBank/DDBJ databases">
        <authorList>
            <consortium name="Genoscope - CEA"/>
            <person name="William W."/>
        </authorList>
    </citation>
    <scope>NUCLEOTIDE SEQUENCE [LARGE SCALE GENOMIC DNA]</scope>
</reference>
<comment type="caution">
    <text evidence="5">The sequence shown here is derived from an EMBL/GenBank/DDBJ whole genome shotgun (WGS) entry which is preliminary data.</text>
</comment>
<dbReference type="Pfam" id="PF05729">
    <property type="entry name" value="NACHT"/>
    <property type="match status" value="1"/>
</dbReference>
<accession>A0ABN8QEI7</accession>
<dbReference type="Gene3D" id="3.40.50.300">
    <property type="entry name" value="P-loop containing nucleotide triphosphate hydrolases"/>
    <property type="match status" value="1"/>
</dbReference>
<evidence type="ECO:0000259" key="4">
    <source>
        <dbReference type="PROSITE" id="PS50837"/>
    </source>
</evidence>
<proteinExistence type="predicted"/>
<evidence type="ECO:0000313" key="5">
    <source>
        <dbReference type="EMBL" id="CAH3162671.1"/>
    </source>
</evidence>
<evidence type="ECO:0000256" key="1">
    <source>
        <dbReference type="ARBA" id="ARBA00022741"/>
    </source>
</evidence>
<feature type="domain" description="NACHT" evidence="4">
    <location>
        <begin position="465"/>
        <end position="592"/>
    </location>
</feature>
<sequence length="1474" mass="166763">MMVSDEEKRWIVVGIAMNKVAVPVLRDAVKQGIDTNYADLDKHCQHLSPPCTLKTLNHGLVRADAVFARLKFQNINNNGSLYGKHYSSYNFNISDSIDLAKLYLPDYLAQFSAFDESLDLTAILRLLGFRNYTPATVFSPHIQASADDVRENVRNKWGHVDVTEWTDPLFNDCFDKLKALVKSLGLTACVEKTTLDQLDDWQTKGCQLILGHAVDRDLLLLVQGEVRGLIKDYNTFEKNLATLRDQDKRKGTALDEHHKRLEALEEKLQESSENRREEIKKVLERLSSFEGQLSIRLQVVEEKVDQLEQTLTKTDDRVSQLEQSQTDAISKVELLKHSHTKTADEVELLKQSHTEAAAKVDQLDQRCTKVEQIGLQIKTQNDKPEASSMKTFDLKYCRSKLEDHYQKTATVPTSVWCKKSVVDIHQIYTRLSWVKEKHTPAGTTQSELKHYSDLLTVDKNGAIPKRILVQGQTGIGKSTFVKKLLVDWVEVNKETGDEQTSVLKNFELVVAVNLKEVSKCQSLEDVIRMSNVFAKEDKYMTDGLIDYITNNQEKVLLIFDGYDEYRSGCSSEIYEIFRGSSLRSCCVLITTRISKADELRGLEDLHAEITGFSEVDRGDFMRRFLADDEASALYRHLRDRNLQELTKVPLLLLFFCTLWKTGQSKVFPKSKTELYTYITQFIINHSHIKRSPPHYVNLQSSKEILSEIGKVALQGLLNDDHLFEYSQLSDAVLCDESVFMGLLQITEYTETLQPVGMVSFIHKSIQEFLAAWYIIYKCIPEGGSVGEIGVKLEDCLALKNVFQFMCGLSEDGASMVFTHLKSVRISDPSLDLSKAIPDVEKETDVPLSDVTDRQRNFNDLVLNSFEEVKSKAELSETCLDCLGSIFLLPSNYMKSFPEDLLLKLRDANTLSFISEYRDLYSELYGRSPGAGIRLLRMIDLTKLQVAESFEREKLRNFLIDFLNINHYCFCRFFAVICIRNGQVYFYIKHLKMTCDLHARLITDKVVHSHAAHSSLRQPCLKYLKTLNCFKSDDSMEFPFIEKCKDPLFPLYDDPFKRMKRSFSDKALCPFLEQVPNPSRCTLSIKRCDLTSKGAVKLASLLPTFENVTNLDLSLAVCSAKSVTILVTAIKHKTLVDLILSEIHLTSAVVDALGQSLPELSTLRTLRISGMNVCFNEAATRLCAAIKHKSLEVLELSEINMQSAAAEVLGQSLPKLSALQALKISGLAKFSVEKVTFILMSAVAKVLGQSPELSALKELRIKCILQPEPFQTLEIGGLSECFAKAVTRLFTAFKDKTLKKLKLSKIMLTSAVAEALGQSLPEFSAVDSLEISGSDGCSLEDKEMEALFGRFNRPSPLVSLVIDHFSLRGSLSVLAKNLHFFPRLKYLDLSVTVDEADLFGLLENMKLLPELEHLILKDSALRHSIRSLVPQILKLKNLEMLFLKTDEDFSREELCYVQEAFEGKLSHLRIEVANC</sequence>
<dbReference type="EMBL" id="CALNXI010001270">
    <property type="protein sequence ID" value="CAH3162671.1"/>
    <property type="molecule type" value="Genomic_DNA"/>
</dbReference>
<dbReference type="InterPro" id="IPR032675">
    <property type="entry name" value="LRR_dom_sf"/>
</dbReference>
<evidence type="ECO:0000256" key="3">
    <source>
        <dbReference type="SAM" id="Coils"/>
    </source>
</evidence>
<feature type="coiled-coil region" evidence="3">
    <location>
        <begin position="226"/>
        <end position="366"/>
    </location>
</feature>
<keyword evidence="2" id="KW-0067">ATP-binding</keyword>
<feature type="non-terminal residue" evidence="5">
    <location>
        <position position="1474"/>
    </location>
</feature>
<keyword evidence="3" id="KW-0175">Coiled coil</keyword>
<gene>
    <name evidence="5" type="ORF">PEVE_00004366</name>
</gene>
<dbReference type="InterPro" id="IPR007111">
    <property type="entry name" value="NACHT_NTPase"/>
</dbReference>
<dbReference type="Proteomes" id="UP001159427">
    <property type="component" value="Unassembled WGS sequence"/>
</dbReference>